<evidence type="ECO:0000256" key="8">
    <source>
        <dbReference type="ARBA" id="ARBA00022801"/>
    </source>
</evidence>
<evidence type="ECO:0000256" key="2">
    <source>
        <dbReference type="ARBA" id="ARBA00004760"/>
    </source>
</evidence>
<proteinExistence type="inferred from homology"/>
<keyword evidence="13 15" id="KW-0472">Membrane</keyword>
<dbReference type="InterPro" id="IPR017766">
    <property type="entry name" value="Sphingomyelinase/PLipase_C"/>
</dbReference>
<evidence type="ECO:0000313" key="18">
    <source>
        <dbReference type="Proteomes" id="UP000007879"/>
    </source>
</evidence>
<dbReference type="AlphaFoldDB" id="A0A1X7VNK5"/>
<feature type="transmembrane region" description="Helical" evidence="15">
    <location>
        <begin position="348"/>
        <end position="370"/>
    </location>
</feature>
<comment type="pathway">
    <text evidence="3">Sphingolipid metabolism.</text>
</comment>
<dbReference type="EC" id="3.1.4.12" evidence="5"/>
<dbReference type="InParanoid" id="A0A1X7VNK5"/>
<dbReference type="OrthoDB" id="387657at2759"/>
<dbReference type="GO" id="GO:0006665">
    <property type="term" value="P:sphingolipid metabolic process"/>
    <property type="evidence" value="ECO:0007669"/>
    <property type="project" value="UniProtKB-KW"/>
</dbReference>
<reference evidence="18" key="1">
    <citation type="journal article" date="2010" name="Nature">
        <title>The Amphimedon queenslandica genome and the evolution of animal complexity.</title>
        <authorList>
            <person name="Srivastava M."/>
            <person name="Simakov O."/>
            <person name="Chapman J."/>
            <person name="Fahey B."/>
            <person name="Gauthier M.E."/>
            <person name="Mitros T."/>
            <person name="Richards G.S."/>
            <person name="Conaco C."/>
            <person name="Dacre M."/>
            <person name="Hellsten U."/>
            <person name="Larroux C."/>
            <person name="Putnam N.H."/>
            <person name="Stanke M."/>
            <person name="Adamska M."/>
            <person name="Darling A."/>
            <person name="Degnan S.M."/>
            <person name="Oakley T.H."/>
            <person name="Plachetzki D.C."/>
            <person name="Zhai Y."/>
            <person name="Adamski M."/>
            <person name="Calcino A."/>
            <person name="Cummins S.F."/>
            <person name="Goodstein D.M."/>
            <person name="Harris C."/>
            <person name="Jackson D.J."/>
            <person name="Leys S.P."/>
            <person name="Shu S."/>
            <person name="Woodcroft B.J."/>
            <person name="Vervoort M."/>
            <person name="Kosik K.S."/>
            <person name="Manning G."/>
            <person name="Degnan B.M."/>
            <person name="Rokhsar D.S."/>
        </authorList>
    </citation>
    <scope>NUCLEOTIDE SEQUENCE [LARGE SCALE GENOMIC DNA]</scope>
</reference>
<comment type="similarity">
    <text evidence="4">Belongs to the neutral sphingomyelinase family.</text>
</comment>
<dbReference type="FunCoup" id="A0A1X7VNK5">
    <property type="interactions" value="231"/>
</dbReference>
<evidence type="ECO:0000259" key="16">
    <source>
        <dbReference type="Pfam" id="PF03372"/>
    </source>
</evidence>
<keyword evidence="11 15" id="KW-1133">Transmembrane helix</keyword>
<evidence type="ECO:0000256" key="1">
    <source>
        <dbReference type="ARBA" id="ARBA00004141"/>
    </source>
</evidence>
<comment type="subcellular location">
    <subcellularLocation>
        <location evidence="1">Membrane</location>
        <topology evidence="1">Multi-pass membrane protein</topology>
    </subcellularLocation>
</comment>
<dbReference type="PANTHER" id="PTHR16320">
    <property type="entry name" value="SPHINGOMYELINASE FAMILY MEMBER"/>
    <property type="match status" value="1"/>
</dbReference>
<evidence type="ECO:0000256" key="12">
    <source>
        <dbReference type="ARBA" id="ARBA00023098"/>
    </source>
</evidence>
<reference evidence="17" key="2">
    <citation type="submission" date="2017-05" db="UniProtKB">
        <authorList>
            <consortium name="EnsemblMetazoa"/>
        </authorList>
    </citation>
    <scope>IDENTIFICATION</scope>
</reference>
<evidence type="ECO:0000256" key="7">
    <source>
        <dbReference type="ARBA" id="ARBA00022723"/>
    </source>
</evidence>
<comment type="pathway">
    <text evidence="2">Lipid metabolism; sphingolipid metabolism.</text>
</comment>
<dbReference type="eggNOG" id="KOG3873">
    <property type="taxonomic scope" value="Eukaryota"/>
</dbReference>
<dbReference type="Gene3D" id="3.60.10.10">
    <property type="entry name" value="Endonuclease/exonuclease/phosphatase"/>
    <property type="match status" value="1"/>
</dbReference>
<keyword evidence="8" id="KW-0378">Hydrolase</keyword>
<feature type="transmembrane region" description="Helical" evidence="15">
    <location>
        <begin position="318"/>
        <end position="342"/>
    </location>
</feature>
<keyword evidence="10" id="KW-0746">Sphingolipid metabolism</keyword>
<evidence type="ECO:0000256" key="14">
    <source>
        <dbReference type="ARBA" id="ARBA00049371"/>
    </source>
</evidence>
<keyword evidence="9" id="KW-0460">Magnesium</keyword>
<dbReference type="Pfam" id="PF03372">
    <property type="entry name" value="Exo_endo_phos"/>
    <property type="match status" value="1"/>
</dbReference>
<dbReference type="SUPFAM" id="SSF56219">
    <property type="entry name" value="DNase I-like"/>
    <property type="match status" value="1"/>
</dbReference>
<accession>A0A1X7VNK5</accession>
<evidence type="ECO:0000256" key="4">
    <source>
        <dbReference type="ARBA" id="ARBA00006335"/>
    </source>
</evidence>
<dbReference type="InterPro" id="IPR036691">
    <property type="entry name" value="Endo/exonu/phosph_ase_sf"/>
</dbReference>
<keyword evidence="7" id="KW-0479">Metal-binding</keyword>
<dbReference type="PANTHER" id="PTHR16320:SF24">
    <property type="entry name" value="PHOSPHODIESTERASE, PUTATIVE-RELATED"/>
    <property type="match status" value="1"/>
</dbReference>
<dbReference type="GO" id="GO:0046872">
    <property type="term" value="F:metal ion binding"/>
    <property type="evidence" value="ECO:0007669"/>
    <property type="project" value="UniProtKB-KW"/>
</dbReference>
<feature type="domain" description="Endonuclease/exonuclease/phosphatase" evidence="16">
    <location>
        <begin position="18"/>
        <end position="263"/>
    </location>
</feature>
<keyword evidence="12" id="KW-0443">Lipid metabolism</keyword>
<dbReference type="CDD" id="cd09078">
    <property type="entry name" value="nSMase"/>
    <property type="match status" value="1"/>
</dbReference>
<evidence type="ECO:0000256" key="10">
    <source>
        <dbReference type="ARBA" id="ARBA00022919"/>
    </source>
</evidence>
<comment type="catalytic activity">
    <reaction evidence="14">
        <text>N-(hexadecanoyl)-sphing-4-enine-1-phosphocholine + H2O = N-hexadecanoylsphing-4-enine + phosphocholine + H(+)</text>
        <dbReference type="Rhea" id="RHEA:45644"/>
        <dbReference type="ChEBI" id="CHEBI:15377"/>
        <dbReference type="ChEBI" id="CHEBI:15378"/>
        <dbReference type="ChEBI" id="CHEBI:72959"/>
        <dbReference type="ChEBI" id="CHEBI:78646"/>
        <dbReference type="ChEBI" id="CHEBI:295975"/>
    </reaction>
    <physiologicalReaction direction="left-to-right" evidence="14">
        <dbReference type="Rhea" id="RHEA:45645"/>
    </physiologicalReaction>
</comment>
<sequence length="405" mass="46530">MRGRRLKMATEHEEIKILTLNAWGLHYFAKNIKERFDHIADEMIIYDIVCLQEVWSDSDYRMLSDSVRSELPYSTHYPSGIIGSGLCIFSRYPIMNVFHHEYRVTHTLKNFSDGEKFAKKGVLAARIELPLSLGFITVFNTHINYGRRNNQFAELMQFMSNIAHNSPVILCGDFNTEANHHCYSVITKVLKLSDAFIDDPQPTCDLPGNLYSKSKPSCPTGKRLDYIFYSSEAFDNNCSLEVKSHRLSLSGNIPTKGFPYSDHEGLEVVFNIIPPKTGPFLHDVITEDSLRSLDAMADEINNELVPLQRIYESKNKHLMLLWILLVLVSLAVSVLMVLPSVYNGLSSWYLQILCSLIPSASWMISMFIFFHTLDSVHMMRGMIANYRQVNLLIDHNRNKQKRNNY</sequence>
<dbReference type="InterPro" id="IPR038772">
    <property type="entry name" value="Sph/SMPD2-like"/>
</dbReference>
<dbReference type="EnsemblMetazoa" id="Aqu2.1.41652_001">
    <property type="protein sequence ID" value="Aqu2.1.41652_001"/>
    <property type="gene ID" value="Aqu2.1.41652"/>
</dbReference>
<dbReference type="GO" id="GO:0016020">
    <property type="term" value="C:membrane"/>
    <property type="evidence" value="ECO:0007669"/>
    <property type="project" value="UniProtKB-SubCell"/>
</dbReference>
<name>A0A1X7VNK5_AMPQE</name>
<dbReference type="GO" id="GO:0004767">
    <property type="term" value="F:sphingomyelin phosphodiesterase activity"/>
    <property type="evidence" value="ECO:0007669"/>
    <property type="project" value="UniProtKB-EC"/>
</dbReference>
<evidence type="ECO:0000256" key="9">
    <source>
        <dbReference type="ARBA" id="ARBA00022842"/>
    </source>
</evidence>
<dbReference type="KEGG" id="aqu:105316430"/>
<evidence type="ECO:0000256" key="5">
    <source>
        <dbReference type="ARBA" id="ARBA00012369"/>
    </source>
</evidence>
<evidence type="ECO:0000256" key="15">
    <source>
        <dbReference type="SAM" id="Phobius"/>
    </source>
</evidence>
<evidence type="ECO:0000313" key="17">
    <source>
        <dbReference type="EnsemblMetazoa" id="Aqu2.1.41652_001"/>
    </source>
</evidence>
<keyword evidence="6 15" id="KW-0812">Transmembrane</keyword>
<evidence type="ECO:0000256" key="11">
    <source>
        <dbReference type="ARBA" id="ARBA00022989"/>
    </source>
</evidence>
<gene>
    <name evidence="17" type="primary">105316430</name>
</gene>
<dbReference type="EnsemblMetazoa" id="XM_020005677.1">
    <property type="protein sequence ID" value="XP_019861236.1"/>
    <property type="gene ID" value="LOC105316430"/>
</dbReference>
<dbReference type="Proteomes" id="UP000007879">
    <property type="component" value="Unassembled WGS sequence"/>
</dbReference>
<protein>
    <recommendedName>
        <fullName evidence="5">sphingomyelin phosphodiesterase</fullName>
        <ecNumber evidence="5">3.1.4.12</ecNumber>
    </recommendedName>
</protein>
<dbReference type="GO" id="GO:0005576">
    <property type="term" value="C:extracellular region"/>
    <property type="evidence" value="ECO:0007669"/>
    <property type="project" value="InterPro"/>
</dbReference>
<dbReference type="InterPro" id="IPR005135">
    <property type="entry name" value="Endo/exonuclease/phosphatase"/>
</dbReference>
<evidence type="ECO:0000256" key="3">
    <source>
        <dbReference type="ARBA" id="ARBA00004991"/>
    </source>
</evidence>
<evidence type="ECO:0000256" key="13">
    <source>
        <dbReference type="ARBA" id="ARBA00023136"/>
    </source>
</evidence>
<organism evidence="17">
    <name type="scientific">Amphimedon queenslandica</name>
    <name type="common">Sponge</name>
    <dbReference type="NCBI Taxonomy" id="400682"/>
    <lineage>
        <taxon>Eukaryota</taxon>
        <taxon>Metazoa</taxon>
        <taxon>Porifera</taxon>
        <taxon>Demospongiae</taxon>
        <taxon>Heteroscleromorpha</taxon>
        <taxon>Haplosclerida</taxon>
        <taxon>Niphatidae</taxon>
        <taxon>Amphimedon</taxon>
    </lineage>
</organism>
<keyword evidence="18" id="KW-1185">Reference proteome</keyword>
<evidence type="ECO:0000256" key="6">
    <source>
        <dbReference type="ARBA" id="ARBA00022692"/>
    </source>
</evidence>
<dbReference type="STRING" id="400682.A0A1X7VNK5"/>